<sequence length="76" mass="8890">MKWIVIEKSVGKGKPKVHMECHKYYRTDVGDGDKPTLLKRRKILKSTMQELPIVSSSFREKKQDIRKLLEKFGGEN</sequence>
<keyword evidence="2" id="KW-1185">Reference proteome</keyword>
<organism evidence="1 2">
    <name type="scientific">Periplaneta americana</name>
    <name type="common">American cockroach</name>
    <name type="synonym">Blatta americana</name>
    <dbReference type="NCBI Taxonomy" id="6978"/>
    <lineage>
        <taxon>Eukaryota</taxon>
        <taxon>Metazoa</taxon>
        <taxon>Ecdysozoa</taxon>
        <taxon>Arthropoda</taxon>
        <taxon>Hexapoda</taxon>
        <taxon>Insecta</taxon>
        <taxon>Pterygota</taxon>
        <taxon>Neoptera</taxon>
        <taxon>Polyneoptera</taxon>
        <taxon>Dictyoptera</taxon>
        <taxon>Blattodea</taxon>
        <taxon>Blattoidea</taxon>
        <taxon>Blattidae</taxon>
        <taxon>Blattinae</taxon>
        <taxon>Periplaneta</taxon>
    </lineage>
</organism>
<evidence type="ECO:0000313" key="1">
    <source>
        <dbReference type="EMBL" id="KAJ4440037.1"/>
    </source>
</evidence>
<gene>
    <name evidence="1" type="ORF">ANN_08168</name>
</gene>
<accession>A0ABQ8T0N2</accession>
<dbReference type="Proteomes" id="UP001148838">
    <property type="component" value="Unassembled WGS sequence"/>
</dbReference>
<reference evidence="1 2" key="1">
    <citation type="journal article" date="2022" name="Allergy">
        <title>Genome assembly and annotation of Periplaneta americana reveal a comprehensive cockroach allergen profile.</title>
        <authorList>
            <person name="Wang L."/>
            <person name="Xiong Q."/>
            <person name="Saelim N."/>
            <person name="Wang L."/>
            <person name="Nong W."/>
            <person name="Wan A.T."/>
            <person name="Shi M."/>
            <person name="Liu X."/>
            <person name="Cao Q."/>
            <person name="Hui J.H.L."/>
            <person name="Sookrung N."/>
            <person name="Leung T.F."/>
            <person name="Tungtrongchitr A."/>
            <person name="Tsui S.K.W."/>
        </authorList>
    </citation>
    <scope>NUCLEOTIDE SEQUENCE [LARGE SCALE GENOMIC DNA]</scope>
    <source>
        <strain evidence="1">PWHHKU_190912</strain>
    </source>
</reference>
<dbReference type="EMBL" id="JAJSOF020000017">
    <property type="protein sequence ID" value="KAJ4440037.1"/>
    <property type="molecule type" value="Genomic_DNA"/>
</dbReference>
<proteinExistence type="predicted"/>
<comment type="caution">
    <text evidence="1">The sequence shown here is derived from an EMBL/GenBank/DDBJ whole genome shotgun (WGS) entry which is preliminary data.</text>
</comment>
<name>A0ABQ8T0N2_PERAM</name>
<evidence type="ECO:0000313" key="2">
    <source>
        <dbReference type="Proteomes" id="UP001148838"/>
    </source>
</evidence>
<protein>
    <submittedName>
        <fullName evidence="1">Uncharacterized protein</fullName>
    </submittedName>
</protein>